<feature type="chain" id="PRO_5043620731" description="Ig-like domain-containing protein" evidence="9">
    <location>
        <begin position="18"/>
        <end position="311"/>
    </location>
</feature>
<dbReference type="FunFam" id="2.60.40.10:FF:000142">
    <property type="entry name" value="V-set domain-containing T-cell activation inhibitor 1"/>
    <property type="match status" value="1"/>
</dbReference>
<evidence type="ECO:0000259" key="10">
    <source>
        <dbReference type="PROSITE" id="PS50835"/>
    </source>
</evidence>
<dbReference type="PANTHER" id="PTHR24100:SF151">
    <property type="entry name" value="ICOS LIGAND"/>
    <property type="match status" value="1"/>
</dbReference>
<dbReference type="InterPro" id="IPR003599">
    <property type="entry name" value="Ig_sub"/>
</dbReference>
<dbReference type="Proteomes" id="UP001488805">
    <property type="component" value="Unassembled WGS sequence"/>
</dbReference>
<keyword evidence="5" id="KW-0325">Glycoprotein</keyword>
<dbReference type="SMART" id="SM00409">
    <property type="entry name" value="IG"/>
    <property type="match status" value="1"/>
</dbReference>
<feature type="transmembrane region" description="Helical" evidence="8">
    <location>
        <begin position="216"/>
        <end position="240"/>
    </location>
</feature>
<keyword evidence="6" id="KW-0393">Immunoglobulin domain</keyword>
<comment type="caution">
    <text evidence="11">The sequence shown here is derived from an EMBL/GenBank/DDBJ whole genome shotgun (WGS) entry which is preliminary data.</text>
</comment>
<dbReference type="Gene3D" id="2.60.40.10">
    <property type="entry name" value="Immunoglobulins"/>
    <property type="match status" value="1"/>
</dbReference>
<feature type="region of interest" description="Disordered" evidence="7">
    <location>
        <begin position="135"/>
        <end position="212"/>
    </location>
</feature>
<organism evidence="11 12">
    <name type="scientific">Zoarces viviparus</name>
    <name type="common">Viviparous eelpout</name>
    <name type="synonym">Blennius viviparus</name>
    <dbReference type="NCBI Taxonomy" id="48416"/>
    <lineage>
        <taxon>Eukaryota</taxon>
        <taxon>Metazoa</taxon>
        <taxon>Chordata</taxon>
        <taxon>Craniata</taxon>
        <taxon>Vertebrata</taxon>
        <taxon>Euteleostomi</taxon>
        <taxon>Actinopterygii</taxon>
        <taxon>Neopterygii</taxon>
        <taxon>Teleostei</taxon>
        <taxon>Neoteleostei</taxon>
        <taxon>Acanthomorphata</taxon>
        <taxon>Eupercaria</taxon>
        <taxon>Perciformes</taxon>
        <taxon>Cottioidei</taxon>
        <taxon>Zoarcales</taxon>
        <taxon>Zoarcidae</taxon>
        <taxon>Zoarcinae</taxon>
        <taxon>Zoarces</taxon>
    </lineage>
</organism>
<dbReference type="EMBL" id="JBCEZU010000013">
    <property type="protein sequence ID" value="KAK9540828.1"/>
    <property type="molecule type" value="Genomic_DNA"/>
</dbReference>
<name>A0AAW1G3B9_ZOAVI</name>
<dbReference type="PANTHER" id="PTHR24100">
    <property type="entry name" value="BUTYROPHILIN"/>
    <property type="match status" value="1"/>
</dbReference>
<evidence type="ECO:0000256" key="1">
    <source>
        <dbReference type="ARBA" id="ARBA00004370"/>
    </source>
</evidence>
<evidence type="ECO:0000313" key="11">
    <source>
        <dbReference type="EMBL" id="KAK9540828.1"/>
    </source>
</evidence>
<evidence type="ECO:0000313" key="12">
    <source>
        <dbReference type="Proteomes" id="UP001488805"/>
    </source>
</evidence>
<evidence type="ECO:0000256" key="4">
    <source>
        <dbReference type="ARBA" id="ARBA00023157"/>
    </source>
</evidence>
<keyword evidence="12" id="KW-1185">Reference proteome</keyword>
<feature type="compositionally biased region" description="Basic and acidic residues" evidence="7">
    <location>
        <begin position="159"/>
        <end position="170"/>
    </location>
</feature>
<dbReference type="PROSITE" id="PS50835">
    <property type="entry name" value="IG_LIKE"/>
    <property type="match status" value="1"/>
</dbReference>
<dbReference type="GO" id="GO:0009897">
    <property type="term" value="C:external side of plasma membrane"/>
    <property type="evidence" value="ECO:0007669"/>
    <property type="project" value="TreeGrafter"/>
</dbReference>
<keyword evidence="4" id="KW-1015">Disulfide bond</keyword>
<evidence type="ECO:0000256" key="9">
    <source>
        <dbReference type="SAM" id="SignalP"/>
    </source>
</evidence>
<dbReference type="InterPro" id="IPR007110">
    <property type="entry name" value="Ig-like_dom"/>
</dbReference>
<gene>
    <name evidence="11" type="ORF">VZT92_003254</name>
</gene>
<dbReference type="Pfam" id="PF07686">
    <property type="entry name" value="V-set"/>
    <property type="match status" value="1"/>
</dbReference>
<dbReference type="GO" id="GO:0001817">
    <property type="term" value="P:regulation of cytokine production"/>
    <property type="evidence" value="ECO:0007669"/>
    <property type="project" value="TreeGrafter"/>
</dbReference>
<dbReference type="InterPro" id="IPR013106">
    <property type="entry name" value="Ig_V-set"/>
</dbReference>
<dbReference type="GO" id="GO:0005102">
    <property type="term" value="F:signaling receptor binding"/>
    <property type="evidence" value="ECO:0007669"/>
    <property type="project" value="TreeGrafter"/>
</dbReference>
<protein>
    <recommendedName>
        <fullName evidence="10">Ig-like domain-containing protein</fullName>
    </recommendedName>
</protein>
<evidence type="ECO:0000256" key="2">
    <source>
        <dbReference type="ARBA" id="ARBA00022729"/>
    </source>
</evidence>
<keyword evidence="2 9" id="KW-0732">Signal</keyword>
<dbReference type="GO" id="GO:0050852">
    <property type="term" value="P:T cell receptor signaling pathway"/>
    <property type="evidence" value="ECO:0007669"/>
    <property type="project" value="TreeGrafter"/>
</dbReference>
<dbReference type="GO" id="GO:0050863">
    <property type="term" value="P:regulation of T cell activation"/>
    <property type="evidence" value="ECO:0007669"/>
    <property type="project" value="UniProtKB-ARBA"/>
</dbReference>
<dbReference type="GO" id="GO:1903037">
    <property type="term" value="P:regulation of leukocyte cell-cell adhesion"/>
    <property type="evidence" value="ECO:0007669"/>
    <property type="project" value="UniProtKB-ARBA"/>
</dbReference>
<evidence type="ECO:0000256" key="8">
    <source>
        <dbReference type="SAM" id="Phobius"/>
    </source>
</evidence>
<comment type="subcellular location">
    <subcellularLocation>
        <location evidence="1">Membrane</location>
    </subcellularLocation>
</comment>
<reference evidence="11 12" key="1">
    <citation type="journal article" date="2024" name="Genome Biol. Evol.">
        <title>Chromosome-level genome assembly of the viviparous eelpout Zoarces viviparus.</title>
        <authorList>
            <person name="Fuhrmann N."/>
            <person name="Brasseur M.V."/>
            <person name="Bakowski C.E."/>
            <person name="Podsiadlowski L."/>
            <person name="Prost S."/>
            <person name="Krehenwinkel H."/>
            <person name="Mayer C."/>
        </authorList>
    </citation>
    <scope>NUCLEOTIDE SEQUENCE [LARGE SCALE GENOMIC DNA]</scope>
    <source>
        <strain evidence="11">NO-MEL_2022_Ind0_liver</strain>
    </source>
</reference>
<dbReference type="InterPro" id="IPR050504">
    <property type="entry name" value="IgSF_BTN/MOG"/>
</dbReference>
<evidence type="ECO:0000256" key="6">
    <source>
        <dbReference type="ARBA" id="ARBA00023319"/>
    </source>
</evidence>
<keyword evidence="8" id="KW-1133">Transmembrane helix</keyword>
<feature type="signal peptide" evidence="9">
    <location>
        <begin position="1"/>
        <end position="17"/>
    </location>
</feature>
<dbReference type="SUPFAM" id="SSF48726">
    <property type="entry name" value="Immunoglobulin"/>
    <property type="match status" value="1"/>
</dbReference>
<feature type="compositionally biased region" description="Basic and acidic residues" evidence="7">
    <location>
        <begin position="189"/>
        <end position="202"/>
    </location>
</feature>
<evidence type="ECO:0000256" key="3">
    <source>
        <dbReference type="ARBA" id="ARBA00023136"/>
    </source>
</evidence>
<accession>A0AAW1G3B9</accession>
<dbReference type="InterPro" id="IPR036179">
    <property type="entry name" value="Ig-like_dom_sf"/>
</dbReference>
<evidence type="ECO:0000256" key="5">
    <source>
        <dbReference type="ARBA" id="ARBA00023180"/>
    </source>
</evidence>
<proteinExistence type="predicted"/>
<keyword evidence="3 8" id="KW-0472">Membrane</keyword>
<dbReference type="AlphaFoldDB" id="A0AAW1G3B9"/>
<dbReference type="SMART" id="SM00406">
    <property type="entry name" value="IGv"/>
    <property type="match status" value="1"/>
</dbReference>
<feature type="domain" description="Ig-like" evidence="10">
    <location>
        <begin position="18"/>
        <end position="116"/>
    </location>
</feature>
<dbReference type="InterPro" id="IPR013783">
    <property type="entry name" value="Ig-like_fold"/>
</dbReference>
<evidence type="ECO:0000256" key="7">
    <source>
        <dbReference type="SAM" id="MobiDB-lite"/>
    </source>
</evidence>
<keyword evidence="8" id="KW-0812">Transmembrane</keyword>
<sequence length="311" mass="33468">MIVTLITLLGILHFAAGASRAVCPTQPIKVVEGVNVTLHCGLDPPVDLSRYTVEWTRVDNQQLVGVYRHGRDDPGSVAAPYRGRTAINHEALSRGILALKISSANLSDSGSYNCSVLELKVWCEVHLIVVPKDQQNRTKTDVSSTTGPAVEEVTEPDDGVPKDQQNRTKTDVSSTTGPAVEEVTEPDDGVPKDQQNRTKTDDSNTTGPADRGPETAAVLIIVLPVVGVLLLLVLVAFLLWKYGVIKICKKTFRGKKKTTMSNNLEMENMVTGPTAGDEDPHSAAEALTEVVVHDENPPCLCVMLCPTNPGT</sequence>